<keyword evidence="3" id="KW-0812">Transmembrane</keyword>
<keyword evidence="6" id="KW-1185">Reference proteome</keyword>
<dbReference type="PANTHER" id="PTHR22916:SF51">
    <property type="entry name" value="GLYCOSYLTRANSFERASE EPSH-RELATED"/>
    <property type="match status" value="1"/>
</dbReference>
<dbReference type="Gene3D" id="3.90.550.10">
    <property type="entry name" value="Spore Coat Polysaccharide Biosynthesis Protein SpsA, Chain A"/>
    <property type="match status" value="1"/>
</dbReference>
<evidence type="ECO:0000313" key="5">
    <source>
        <dbReference type="EMBL" id="EOL47511.1"/>
    </source>
</evidence>
<keyword evidence="3" id="KW-0472">Membrane</keyword>
<dbReference type="InterPro" id="IPR001173">
    <property type="entry name" value="Glyco_trans_2-like"/>
</dbReference>
<sequence>MSELISIIVPIYNVEQYLLECLESISNQTYKNCEVLLIDDGSTDQSRMIAKEFCDTHSEQNFRLITKENGGQSSARNIGMKEANGIYIVFIDSDDLVSNTYVEMLYSAVNEKKAKLAMCKMTKNLSELSNKLDSPAEYLVGDFLTLVDTLYASKYPSASANAKIYHHSLIKSTRFYEGIIYEDGLFFYEIINQVDGIILIDVASYYYRTSENSTMTSGITRKNFDILKQNELVYNLFEKNHPEAYQHFYRKALNANDYTAVKCVEEKTKLSKELLRELYNQNKKYSKKIFPRKLIYLSWWGYFSVVFIISKFYSTKKTDKELYVKKLIKKVTS</sequence>
<dbReference type="Proteomes" id="UP000013840">
    <property type="component" value="Unassembled WGS sequence"/>
</dbReference>
<keyword evidence="3" id="KW-1133">Transmembrane helix</keyword>
<feature type="domain" description="Glycosyltransferase 2-like" evidence="4">
    <location>
        <begin position="6"/>
        <end position="126"/>
    </location>
</feature>
<evidence type="ECO:0000259" key="4">
    <source>
        <dbReference type="Pfam" id="PF00535"/>
    </source>
</evidence>
<dbReference type="Pfam" id="PF00535">
    <property type="entry name" value="Glycos_transf_2"/>
    <property type="match status" value="1"/>
</dbReference>
<dbReference type="PANTHER" id="PTHR22916">
    <property type="entry name" value="GLYCOSYLTRANSFERASE"/>
    <property type="match status" value="1"/>
</dbReference>
<dbReference type="CDD" id="cd00761">
    <property type="entry name" value="Glyco_tranf_GTA_type"/>
    <property type="match status" value="1"/>
</dbReference>
<dbReference type="SUPFAM" id="SSF53448">
    <property type="entry name" value="Nucleotide-diphospho-sugar transferases"/>
    <property type="match status" value="1"/>
</dbReference>
<name>R3WI74_9ENTE</name>
<reference evidence="5 6" key="1">
    <citation type="submission" date="2013-02" db="EMBL/GenBank/DDBJ databases">
        <title>The Genome Sequence of Enterococcus caccae BAA-1240.</title>
        <authorList>
            <consortium name="The Broad Institute Genome Sequencing Platform"/>
            <consortium name="The Broad Institute Genome Sequencing Center for Infectious Disease"/>
            <person name="Earl A.M."/>
            <person name="Gilmore M.S."/>
            <person name="Lebreton F."/>
            <person name="Walker B."/>
            <person name="Young S.K."/>
            <person name="Zeng Q."/>
            <person name="Gargeya S."/>
            <person name="Fitzgerald M."/>
            <person name="Haas B."/>
            <person name="Abouelleil A."/>
            <person name="Alvarado L."/>
            <person name="Arachchi H.M."/>
            <person name="Berlin A.M."/>
            <person name="Chapman S.B."/>
            <person name="Dewar J."/>
            <person name="Goldberg J."/>
            <person name="Griggs A."/>
            <person name="Gujja S."/>
            <person name="Hansen M."/>
            <person name="Howarth C."/>
            <person name="Imamovic A."/>
            <person name="Larimer J."/>
            <person name="McCowan C."/>
            <person name="Murphy C."/>
            <person name="Neiman D."/>
            <person name="Pearson M."/>
            <person name="Priest M."/>
            <person name="Roberts A."/>
            <person name="Saif S."/>
            <person name="Shea T."/>
            <person name="Sisk P."/>
            <person name="Sykes S."/>
            <person name="Wortman J."/>
            <person name="Nusbaum C."/>
            <person name="Birren B."/>
        </authorList>
    </citation>
    <scope>NUCLEOTIDE SEQUENCE [LARGE SCALE GENOMIC DNA]</scope>
    <source>
        <strain evidence="5 6">ATCC BAA-1240</strain>
    </source>
</reference>
<dbReference type="STRING" id="317735.RU98_GL001925"/>
<dbReference type="AlphaFoldDB" id="R3WI74"/>
<dbReference type="eggNOG" id="COG1215">
    <property type="taxonomic scope" value="Bacteria"/>
</dbReference>
<evidence type="ECO:0000256" key="1">
    <source>
        <dbReference type="ARBA" id="ARBA00022676"/>
    </source>
</evidence>
<protein>
    <recommendedName>
        <fullName evidence="4">Glycosyltransferase 2-like domain-containing protein</fullName>
    </recommendedName>
</protein>
<keyword evidence="2" id="KW-0808">Transferase</keyword>
<dbReference type="RefSeq" id="WP_010771314.1">
    <property type="nucleotide sequence ID" value="NZ_KB946333.1"/>
</dbReference>
<evidence type="ECO:0000313" key="6">
    <source>
        <dbReference type="Proteomes" id="UP000013840"/>
    </source>
</evidence>
<dbReference type="InterPro" id="IPR029044">
    <property type="entry name" value="Nucleotide-diphossugar_trans"/>
</dbReference>
<dbReference type="PATRIC" id="fig|1158612.3.peg.1162"/>
<dbReference type="EMBL" id="AJAU01000012">
    <property type="protein sequence ID" value="EOL47511.1"/>
    <property type="molecule type" value="Genomic_DNA"/>
</dbReference>
<keyword evidence="1" id="KW-0328">Glycosyltransferase</keyword>
<proteinExistence type="predicted"/>
<organism evidence="5 6">
    <name type="scientific">Enterococcus caccae ATCC BAA-1240</name>
    <dbReference type="NCBI Taxonomy" id="1158612"/>
    <lineage>
        <taxon>Bacteria</taxon>
        <taxon>Bacillati</taxon>
        <taxon>Bacillota</taxon>
        <taxon>Bacilli</taxon>
        <taxon>Lactobacillales</taxon>
        <taxon>Enterococcaceae</taxon>
        <taxon>Enterococcus</taxon>
    </lineage>
</organism>
<gene>
    <name evidence="5" type="ORF">UC7_01172</name>
</gene>
<evidence type="ECO:0000256" key="3">
    <source>
        <dbReference type="SAM" id="Phobius"/>
    </source>
</evidence>
<feature type="transmembrane region" description="Helical" evidence="3">
    <location>
        <begin position="294"/>
        <end position="313"/>
    </location>
</feature>
<accession>R3WI74</accession>
<dbReference type="OrthoDB" id="396512at2"/>
<dbReference type="GO" id="GO:0016757">
    <property type="term" value="F:glycosyltransferase activity"/>
    <property type="evidence" value="ECO:0007669"/>
    <property type="project" value="UniProtKB-KW"/>
</dbReference>
<comment type="caution">
    <text evidence="5">The sequence shown here is derived from an EMBL/GenBank/DDBJ whole genome shotgun (WGS) entry which is preliminary data.</text>
</comment>
<evidence type="ECO:0000256" key="2">
    <source>
        <dbReference type="ARBA" id="ARBA00022679"/>
    </source>
</evidence>